<feature type="region of interest" description="Disordered" evidence="1">
    <location>
        <begin position="55"/>
        <end position="133"/>
    </location>
</feature>
<dbReference type="Proteomes" id="UP001328107">
    <property type="component" value="Unassembled WGS sequence"/>
</dbReference>
<protein>
    <submittedName>
        <fullName evidence="2">Uncharacterized protein</fullName>
    </submittedName>
</protein>
<dbReference type="EMBL" id="BTRK01000003">
    <property type="protein sequence ID" value="GMR42154.1"/>
    <property type="molecule type" value="Genomic_DNA"/>
</dbReference>
<feature type="non-terminal residue" evidence="2">
    <location>
        <position position="1"/>
    </location>
</feature>
<evidence type="ECO:0000313" key="2">
    <source>
        <dbReference type="EMBL" id="GMR42154.1"/>
    </source>
</evidence>
<feature type="non-terminal residue" evidence="2">
    <location>
        <position position="309"/>
    </location>
</feature>
<feature type="compositionally biased region" description="Low complexity" evidence="1">
    <location>
        <begin position="231"/>
        <end position="262"/>
    </location>
</feature>
<accession>A0AAN5CG11</accession>
<proteinExistence type="predicted"/>
<keyword evidence="3" id="KW-1185">Reference proteome</keyword>
<gene>
    <name evidence="2" type="ORF">PMAYCL1PPCAC_12349</name>
</gene>
<comment type="caution">
    <text evidence="2">The sequence shown here is derived from an EMBL/GenBank/DDBJ whole genome shotgun (WGS) entry which is preliminary data.</text>
</comment>
<sequence>PFPIITVSVSDCGWMSVTESFRLRMGKDGMDGMGWQKGRKSLILLHPSYCRFEYGPGESEVESPPPPPLPLTHPPSLDSSNGVRMRLTPSPKSSNLLTYHGPTRLNGAVMDSTRLSPPRISPPSPPTSLLSTSSLLLSSPSSIHPPPLPSYDQLTIRKSIDSAGVRFSRSTIRQASFKAAISNQRSSSSHCSHRMPSSPTPSCVSPSPGLVPSISSLPSFSSSIPTSFSTSITLNSRSSPESVDPSPSSSSSSTNSLTPPSRSIEKGDSMRRARPKSYVLATSCSFPVTGGVSPPPVVRNARYILSSSI</sequence>
<feature type="compositionally biased region" description="Low complexity" evidence="1">
    <location>
        <begin position="185"/>
        <end position="208"/>
    </location>
</feature>
<organism evidence="2 3">
    <name type="scientific">Pristionchus mayeri</name>
    <dbReference type="NCBI Taxonomy" id="1317129"/>
    <lineage>
        <taxon>Eukaryota</taxon>
        <taxon>Metazoa</taxon>
        <taxon>Ecdysozoa</taxon>
        <taxon>Nematoda</taxon>
        <taxon>Chromadorea</taxon>
        <taxon>Rhabditida</taxon>
        <taxon>Rhabditina</taxon>
        <taxon>Diplogasteromorpha</taxon>
        <taxon>Diplogasteroidea</taxon>
        <taxon>Neodiplogasteridae</taxon>
        <taxon>Pristionchus</taxon>
    </lineage>
</organism>
<evidence type="ECO:0000313" key="3">
    <source>
        <dbReference type="Proteomes" id="UP001328107"/>
    </source>
</evidence>
<evidence type="ECO:0000256" key="1">
    <source>
        <dbReference type="SAM" id="MobiDB-lite"/>
    </source>
</evidence>
<feature type="region of interest" description="Disordered" evidence="1">
    <location>
        <begin position="231"/>
        <end position="274"/>
    </location>
</feature>
<feature type="compositionally biased region" description="Pro residues" evidence="1">
    <location>
        <begin position="63"/>
        <end position="73"/>
    </location>
</feature>
<name>A0AAN5CG11_9BILA</name>
<feature type="region of interest" description="Disordered" evidence="1">
    <location>
        <begin position="178"/>
        <end position="208"/>
    </location>
</feature>
<reference evidence="3" key="1">
    <citation type="submission" date="2022-10" db="EMBL/GenBank/DDBJ databases">
        <title>Genome assembly of Pristionchus species.</title>
        <authorList>
            <person name="Yoshida K."/>
            <person name="Sommer R.J."/>
        </authorList>
    </citation>
    <scope>NUCLEOTIDE SEQUENCE [LARGE SCALE GENOMIC DNA]</scope>
    <source>
        <strain evidence="3">RS5460</strain>
    </source>
</reference>
<dbReference type="AlphaFoldDB" id="A0AAN5CG11"/>